<dbReference type="EMBL" id="CP035945">
    <property type="protein sequence ID" value="QBE98982.1"/>
    <property type="molecule type" value="Genomic_DNA"/>
</dbReference>
<evidence type="ECO:0000313" key="1">
    <source>
        <dbReference type="EMBL" id="QBE98982.1"/>
    </source>
</evidence>
<dbReference type="RefSeq" id="WP_115622930.1">
    <property type="nucleotide sequence ID" value="NZ_AP031439.1"/>
</dbReference>
<proteinExistence type="predicted"/>
<sequence length="103" mass="11214">MKVEEGLFEGMIPVKLEGKHADGAEYSYQAFSVSEVLGSVSADSLVEFISGDGRDVAVSGEEILAGDVYLVLDGGAYRLVIPKDTHRRRWCKYITEIQSDQGG</sequence>
<accession>A0A4P6M3F7</accession>
<dbReference type="KEGG" id="bpro:PMF13cell1_04551"/>
<evidence type="ECO:0000313" key="2">
    <source>
        <dbReference type="Proteomes" id="UP000289794"/>
    </source>
</evidence>
<protein>
    <submittedName>
        <fullName evidence="1">Uncharacterized protein</fullName>
    </submittedName>
</protein>
<name>A0A4P6M3F7_9FIRM</name>
<gene>
    <name evidence="1" type="ORF">PMF13cell1_04551</name>
</gene>
<dbReference type="AlphaFoldDB" id="A0A4P6M3F7"/>
<reference evidence="1 2" key="1">
    <citation type="submission" date="2019-01" db="EMBL/GenBank/DDBJ databases">
        <title>PMF-metabolizing Aryl O-demethylase.</title>
        <authorList>
            <person name="Kim M."/>
        </authorList>
    </citation>
    <scope>NUCLEOTIDE SEQUENCE [LARGE SCALE GENOMIC DNA]</scope>
    <source>
        <strain evidence="1 2">PMF1</strain>
    </source>
</reference>
<organism evidence="1 2">
    <name type="scientific">Blautia producta</name>
    <dbReference type="NCBI Taxonomy" id="33035"/>
    <lineage>
        <taxon>Bacteria</taxon>
        <taxon>Bacillati</taxon>
        <taxon>Bacillota</taxon>
        <taxon>Clostridia</taxon>
        <taxon>Lachnospirales</taxon>
        <taxon>Lachnospiraceae</taxon>
        <taxon>Blautia</taxon>
    </lineage>
</organism>
<dbReference type="Proteomes" id="UP000289794">
    <property type="component" value="Chromosome"/>
</dbReference>